<keyword evidence="3" id="KW-1185">Reference proteome</keyword>
<organism evidence="2 3">
    <name type="scientific">Deinococcus navajonensis</name>
    <dbReference type="NCBI Taxonomy" id="309884"/>
    <lineage>
        <taxon>Bacteria</taxon>
        <taxon>Thermotogati</taxon>
        <taxon>Deinococcota</taxon>
        <taxon>Deinococci</taxon>
        <taxon>Deinococcales</taxon>
        <taxon>Deinococcaceae</taxon>
        <taxon>Deinococcus</taxon>
    </lineage>
</organism>
<dbReference type="EMBL" id="JBHSEH010000020">
    <property type="protein sequence ID" value="MFC4427310.1"/>
    <property type="molecule type" value="Genomic_DNA"/>
</dbReference>
<proteinExistence type="predicted"/>
<accession>A0ABV8XSN6</accession>
<evidence type="ECO:0000313" key="2">
    <source>
        <dbReference type="EMBL" id="MFC4427310.1"/>
    </source>
</evidence>
<evidence type="ECO:0008006" key="4">
    <source>
        <dbReference type="Google" id="ProtNLM"/>
    </source>
</evidence>
<feature type="compositionally biased region" description="Low complexity" evidence="1">
    <location>
        <begin position="123"/>
        <end position="141"/>
    </location>
</feature>
<dbReference type="InterPro" id="IPR049574">
    <property type="entry name" value="CrtA-like"/>
</dbReference>
<dbReference type="RefSeq" id="WP_380040666.1">
    <property type="nucleotide sequence ID" value="NZ_JBHSEH010000020.1"/>
</dbReference>
<comment type="caution">
    <text evidence="2">The sequence shown here is derived from an EMBL/GenBank/DDBJ whole genome shotgun (WGS) entry which is preliminary data.</text>
</comment>
<evidence type="ECO:0000256" key="1">
    <source>
        <dbReference type="SAM" id="MobiDB-lite"/>
    </source>
</evidence>
<name>A0ABV8XSN6_9DEIO</name>
<sequence length="257" mass="28624">MVEPAQPVHPAPPGRPIVSLTLNTYTRQAAWQGLTRMGTDHLYLRRRPGLRFYRLLGTGRGSELTLGADLRRWARLAVWSSPEALEDFEAGAWRARERARTLSSCTYVLRPVRWRGQWGGVDPFGESGPPEPDGPAAAQPAGPVAVLTRASIRPSRLLSFWRAVPAAQLPLRDQPGLLFAVGVGEVPLLHQATFSVWRSAEDMKAFAYGSAAHRQVIARTQQEHWYREELFARFTVLEFRGNSSDCGSQDAADERLI</sequence>
<dbReference type="Proteomes" id="UP001595998">
    <property type="component" value="Unassembled WGS sequence"/>
</dbReference>
<feature type="region of interest" description="Disordered" evidence="1">
    <location>
        <begin position="122"/>
        <end position="141"/>
    </location>
</feature>
<protein>
    <recommendedName>
        <fullName evidence="4">Spheroidene monooxygenase</fullName>
    </recommendedName>
</protein>
<evidence type="ECO:0000313" key="3">
    <source>
        <dbReference type="Proteomes" id="UP001595998"/>
    </source>
</evidence>
<reference evidence="3" key="1">
    <citation type="journal article" date="2019" name="Int. J. Syst. Evol. Microbiol.">
        <title>The Global Catalogue of Microorganisms (GCM) 10K type strain sequencing project: providing services to taxonomists for standard genome sequencing and annotation.</title>
        <authorList>
            <consortium name="The Broad Institute Genomics Platform"/>
            <consortium name="The Broad Institute Genome Sequencing Center for Infectious Disease"/>
            <person name="Wu L."/>
            <person name="Ma J."/>
        </authorList>
    </citation>
    <scope>NUCLEOTIDE SEQUENCE [LARGE SCALE GENOMIC DNA]</scope>
    <source>
        <strain evidence="3">CCUG 56029</strain>
    </source>
</reference>
<dbReference type="CDD" id="cd21650">
    <property type="entry name" value="CrtA-like"/>
    <property type="match status" value="1"/>
</dbReference>
<gene>
    <name evidence="2" type="ORF">ACFOZ9_13925</name>
</gene>